<sequence>MSKKKERV</sequence>
<evidence type="ECO:0000313" key="1">
    <source>
        <dbReference type="EMBL" id="MBX36242.1"/>
    </source>
</evidence>
<reference evidence="1" key="1">
    <citation type="submission" date="2018-02" db="EMBL/GenBank/DDBJ databases">
        <title>Rhizophora mucronata_Transcriptome.</title>
        <authorList>
            <person name="Meera S.P."/>
            <person name="Sreeshan A."/>
            <person name="Augustine A."/>
        </authorList>
    </citation>
    <scope>NUCLEOTIDE SEQUENCE</scope>
    <source>
        <tissue evidence="1">Leaf</tissue>
    </source>
</reference>
<protein>
    <submittedName>
        <fullName evidence="1">Uncharacterized protein</fullName>
    </submittedName>
</protein>
<name>A0A2P2N176_RHIMU</name>
<proteinExistence type="predicted"/>
<accession>A0A2P2N176</accession>
<dbReference type="EMBL" id="GGEC01055758">
    <property type="protein sequence ID" value="MBX36242.1"/>
    <property type="molecule type" value="Transcribed_RNA"/>
</dbReference>
<organism evidence="1">
    <name type="scientific">Rhizophora mucronata</name>
    <name type="common">Asiatic mangrove</name>
    <dbReference type="NCBI Taxonomy" id="61149"/>
    <lineage>
        <taxon>Eukaryota</taxon>
        <taxon>Viridiplantae</taxon>
        <taxon>Streptophyta</taxon>
        <taxon>Embryophyta</taxon>
        <taxon>Tracheophyta</taxon>
        <taxon>Spermatophyta</taxon>
        <taxon>Magnoliopsida</taxon>
        <taxon>eudicotyledons</taxon>
        <taxon>Gunneridae</taxon>
        <taxon>Pentapetalae</taxon>
        <taxon>rosids</taxon>
        <taxon>fabids</taxon>
        <taxon>Malpighiales</taxon>
        <taxon>Rhizophoraceae</taxon>
        <taxon>Rhizophora</taxon>
    </lineage>
</organism>